<evidence type="ECO:0000313" key="3">
    <source>
        <dbReference type="Proteomes" id="UP000018211"/>
    </source>
</evidence>
<comment type="caution">
    <text evidence="2">The sequence shown here is derived from an EMBL/GenBank/DDBJ whole genome shotgun (WGS) entry which is preliminary data.</text>
</comment>
<evidence type="ECO:0000313" key="2">
    <source>
        <dbReference type="EMBL" id="CCO47320.1"/>
    </source>
</evidence>
<dbReference type="EMBL" id="CAOF01000120">
    <property type="protein sequence ID" value="CCO47320.1"/>
    <property type="molecule type" value="Genomic_DNA"/>
</dbReference>
<accession>A0AAV2VRZ1</accession>
<gene>
    <name evidence="2" type="ORF">VIBNISOn1_30010</name>
</gene>
<dbReference type="AlphaFoldDB" id="A0AAV2VRZ1"/>
<sequence>MIFTLMGVCMFKRVLVLFLSLPVLSTTMAANLCESEQQMIQQCSFGKKSVSVCTASEDTITYRFGTPEKIEMEIESPVTKYHEGYSGGGAGYLLFENGPYGYTVFSRSMRGERLEDGSYEHLTEAGIIVSKGKNVIAELDCVKGDMTFGEGKLPDYEPIDALPFF</sequence>
<proteinExistence type="predicted"/>
<reference evidence="2 3" key="1">
    <citation type="journal article" date="2013" name="ISME J.">
        <title>Comparative genomics of pathogenic lineages of Vibrio nigripulchritudo identifies virulence-associated traits.</title>
        <authorList>
            <person name="Goudenege D."/>
            <person name="Labreuche Y."/>
            <person name="Krin E."/>
            <person name="Ansquer D."/>
            <person name="Mangenot S."/>
            <person name="Calteau A."/>
            <person name="Medigue C."/>
            <person name="Mazel D."/>
            <person name="Polz M.F."/>
            <person name="Le Roux F."/>
        </authorList>
    </citation>
    <scope>NUCLEOTIDE SEQUENCE [LARGE SCALE GENOMIC DNA]</scope>
    <source>
        <strain evidence="2 3">SOn1</strain>
    </source>
</reference>
<organism evidence="2 3">
    <name type="scientific">Vibrio nigripulchritudo SOn1</name>
    <dbReference type="NCBI Taxonomy" id="1238450"/>
    <lineage>
        <taxon>Bacteria</taxon>
        <taxon>Pseudomonadati</taxon>
        <taxon>Pseudomonadota</taxon>
        <taxon>Gammaproteobacteria</taxon>
        <taxon>Vibrionales</taxon>
        <taxon>Vibrionaceae</taxon>
        <taxon>Vibrio</taxon>
    </lineage>
</organism>
<keyword evidence="1" id="KW-0732">Signal</keyword>
<feature type="chain" id="PRO_5043495043" evidence="1">
    <location>
        <begin position="30"/>
        <end position="165"/>
    </location>
</feature>
<feature type="signal peptide" evidence="1">
    <location>
        <begin position="1"/>
        <end position="29"/>
    </location>
</feature>
<evidence type="ECO:0000256" key="1">
    <source>
        <dbReference type="SAM" id="SignalP"/>
    </source>
</evidence>
<protein>
    <submittedName>
        <fullName evidence="2">Uncharacterized protein</fullName>
    </submittedName>
</protein>
<name>A0AAV2VRZ1_9VIBR</name>
<dbReference type="Proteomes" id="UP000018211">
    <property type="component" value="Unassembled WGS sequence"/>
</dbReference>